<gene>
    <name evidence="2" type="ORF">EW026_g7772</name>
</gene>
<protein>
    <submittedName>
        <fullName evidence="2">Uncharacterized protein</fullName>
    </submittedName>
</protein>
<feature type="compositionally biased region" description="Pro residues" evidence="1">
    <location>
        <begin position="25"/>
        <end position="36"/>
    </location>
</feature>
<keyword evidence="3" id="KW-1185">Reference proteome</keyword>
<dbReference type="EMBL" id="SGPJ01000652">
    <property type="protein sequence ID" value="THG93475.1"/>
    <property type="molecule type" value="Genomic_DNA"/>
</dbReference>
<comment type="caution">
    <text evidence="2">The sequence shown here is derived from an EMBL/GenBank/DDBJ whole genome shotgun (WGS) entry which is preliminary data.</text>
</comment>
<name>A0A4S4K6Q0_9APHY</name>
<feature type="region of interest" description="Disordered" evidence="1">
    <location>
        <begin position="319"/>
        <end position="345"/>
    </location>
</feature>
<dbReference type="AlphaFoldDB" id="A0A4S4K6Q0"/>
<proteinExistence type="predicted"/>
<evidence type="ECO:0000313" key="3">
    <source>
        <dbReference type="Proteomes" id="UP000309038"/>
    </source>
</evidence>
<evidence type="ECO:0000313" key="2">
    <source>
        <dbReference type="EMBL" id="THG93475.1"/>
    </source>
</evidence>
<feature type="compositionally biased region" description="Low complexity" evidence="1">
    <location>
        <begin position="217"/>
        <end position="230"/>
    </location>
</feature>
<accession>A0A4S4K6Q0</accession>
<feature type="region of interest" description="Disordered" evidence="1">
    <location>
        <begin position="206"/>
        <end position="231"/>
    </location>
</feature>
<evidence type="ECO:0000256" key="1">
    <source>
        <dbReference type="SAM" id="MobiDB-lite"/>
    </source>
</evidence>
<dbReference type="Proteomes" id="UP000309038">
    <property type="component" value="Unassembled WGS sequence"/>
</dbReference>
<reference evidence="2 3" key="1">
    <citation type="submission" date="2019-02" db="EMBL/GenBank/DDBJ databases">
        <title>Genome sequencing of the rare red list fungi Phlebia centrifuga.</title>
        <authorList>
            <person name="Buettner E."/>
            <person name="Kellner H."/>
        </authorList>
    </citation>
    <scope>NUCLEOTIDE SEQUENCE [LARGE SCALE GENOMIC DNA]</scope>
    <source>
        <strain evidence="2 3">DSM 108282</strain>
    </source>
</reference>
<feature type="region of interest" description="Disordered" evidence="1">
    <location>
        <begin position="21"/>
        <end position="56"/>
    </location>
</feature>
<organism evidence="2 3">
    <name type="scientific">Hermanssonia centrifuga</name>
    <dbReference type="NCBI Taxonomy" id="98765"/>
    <lineage>
        <taxon>Eukaryota</taxon>
        <taxon>Fungi</taxon>
        <taxon>Dikarya</taxon>
        <taxon>Basidiomycota</taxon>
        <taxon>Agaricomycotina</taxon>
        <taxon>Agaricomycetes</taxon>
        <taxon>Polyporales</taxon>
        <taxon>Meruliaceae</taxon>
        <taxon>Hermanssonia</taxon>
    </lineage>
</organism>
<sequence length="355" mass="38868">MSDLRLVVNSTEAASSSSLLLPAPHLLPRPGPPPLRPKASFTPTTGTVQEEEPTYPTTFKRPYADPHETLCHLHNVQKFAIELSADDPPATLDTPALRDTHTHAQFPTHILVILDTPALPTTNNDGPDAAPAIHPILIPVNAELFADTFEYDLAKRMKRQVTTLPVPQWNESTNRLEITLRVTTLQVSHPPSIPLLLLFGFGEQFRQPTDSPPPSPSSEVSSTSSRSSKSQTLVADDGSVCVGLLSTYLLPIDVIEEFPAPAAMAQTMAQTCTNEEFEHYLTFNRGLWQNILVLSPKDQAIMGIVGTAWNVTREAQRIRKKMRSTKKSPPLYRAPSHSGDCEDSPPRVAVGALSL</sequence>